<dbReference type="EMBL" id="CP069103">
    <property type="protein sequence ID" value="QSS52077.1"/>
    <property type="molecule type" value="Genomic_DNA"/>
</dbReference>
<reference evidence="1" key="1">
    <citation type="submission" date="2021-01" db="EMBL/GenBank/DDBJ databases">
        <title>Chromosome-level genome assembly of a human fungal pathogen reveals clustering of transcriptionally co-regulated genes.</title>
        <authorList>
            <person name="Voorhies M."/>
            <person name="Cohen S."/>
            <person name="Shea T.P."/>
            <person name="Petrus S."/>
            <person name="Munoz J.F."/>
            <person name="Poplawski S."/>
            <person name="Goldman W.E."/>
            <person name="Michael T."/>
            <person name="Cuomo C.A."/>
            <person name="Sil A."/>
            <person name="Beyhan S."/>
        </authorList>
    </citation>
    <scope>NUCLEOTIDE SEQUENCE</scope>
    <source>
        <strain evidence="1">H88</strain>
    </source>
</reference>
<sequence>MGSTKCALLTMCTNCHALISPQPICISSKSYESRRRGLPSEVEANVVLSFPVVCRAEDPLFHGLYTSRRAITLQG</sequence>
<evidence type="ECO:0000313" key="2">
    <source>
        <dbReference type="Proteomes" id="UP000663419"/>
    </source>
</evidence>
<accession>A0A8A1LJS5</accession>
<organism evidence="1 2">
    <name type="scientific">Ajellomyces capsulatus (strain H88)</name>
    <name type="common">Darling's disease fungus</name>
    <name type="synonym">Histoplasma capsulatum</name>
    <dbReference type="NCBI Taxonomy" id="544711"/>
    <lineage>
        <taxon>Eukaryota</taxon>
        <taxon>Fungi</taxon>
        <taxon>Dikarya</taxon>
        <taxon>Ascomycota</taxon>
        <taxon>Pezizomycotina</taxon>
        <taxon>Eurotiomycetes</taxon>
        <taxon>Eurotiomycetidae</taxon>
        <taxon>Onygenales</taxon>
        <taxon>Ajellomycetaceae</taxon>
        <taxon>Histoplasma</taxon>
    </lineage>
</organism>
<evidence type="ECO:0000313" key="1">
    <source>
        <dbReference type="EMBL" id="QSS52077.1"/>
    </source>
</evidence>
<protein>
    <submittedName>
        <fullName evidence="1">Uncharacterized protein</fullName>
    </submittedName>
</protein>
<dbReference type="Proteomes" id="UP000663419">
    <property type="component" value="Chromosome 2"/>
</dbReference>
<dbReference type="AlphaFoldDB" id="A0A8A1LJS5"/>
<name>A0A8A1LJS5_AJEC8</name>
<dbReference type="VEuPathDB" id="FungiDB:I7I53_07582"/>
<gene>
    <name evidence="1" type="ORF">I7I53_07582</name>
</gene>
<proteinExistence type="predicted"/>